<dbReference type="GO" id="GO:0005524">
    <property type="term" value="F:ATP binding"/>
    <property type="evidence" value="ECO:0007669"/>
    <property type="project" value="UniProtKB-UniRule"/>
</dbReference>
<dbReference type="Pfam" id="PF00580">
    <property type="entry name" value="UvrD-helicase"/>
    <property type="match status" value="2"/>
</dbReference>
<reference evidence="7 8" key="1">
    <citation type="journal article" date="2011" name="J. Bacteriol.">
        <title>Complete genome sequence of Burkholderia gladioli BSR3.</title>
        <authorList>
            <person name="Seo Y.S."/>
            <person name="Lim J."/>
            <person name="Choi B.S."/>
            <person name="Kim H."/>
            <person name="Goo E."/>
            <person name="Lee B."/>
            <person name="Lim J.S."/>
            <person name="Choi I.Y."/>
            <person name="Moon J.S."/>
            <person name="Kim J."/>
            <person name="Hwang I."/>
        </authorList>
    </citation>
    <scope>NUCLEOTIDE SEQUENCE [LARGE SCALE GENOMIC DNA]</scope>
    <source>
        <strain evidence="8">BSR3</strain>
    </source>
</reference>
<dbReference type="GO" id="GO:0003678">
    <property type="term" value="F:DNA helicase activity"/>
    <property type="evidence" value="ECO:0007669"/>
    <property type="project" value="InterPro"/>
</dbReference>
<dbReference type="InterPro" id="IPR000212">
    <property type="entry name" value="DNA_helicase_UvrD/REP"/>
</dbReference>
<dbReference type="InterPro" id="IPR014016">
    <property type="entry name" value="UvrD-like_ATP-bd"/>
</dbReference>
<evidence type="ECO:0000313" key="7">
    <source>
        <dbReference type="EMBL" id="AEA65461.1"/>
    </source>
</evidence>
<dbReference type="GO" id="GO:0016787">
    <property type="term" value="F:hydrolase activity"/>
    <property type="evidence" value="ECO:0007669"/>
    <property type="project" value="UniProtKB-UniRule"/>
</dbReference>
<evidence type="ECO:0000313" key="8">
    <source>
        <dbReference type="Proteomes" id="UP000008316"/>
    </source>
</evidence>
<proteinExistence type="predicted"/>
<dbReference type="EMBL" id="CP002601">
    <property type="protein sequence ID" value="AEA65461.1"/>
    <property type="molecule type" value="Genomic_DNA"/>
</dbReference>
<keyword evidence="8" id="KW-1185">Reference proteome</keyword>
<evidence type="ECO:0000256" key="5">
    <source>
        <dbReference type="PROSITE-ProRule" id="PRU00560"/>
    </source>
</evidence>
<keyword evidence="2 5" id="KW-0378">Hydrolase</keyword>
<keyword evidence="7" id="KW-0614">Plasmid</keyword>
<accession>F2LRG7</accession>
<dbReference type="SUPFAM" id="SSF52540">
    <property type="entry name" value="P-loop containing nucleoside triphosphate hydrolases"/>
    <property type="match status" value="1"/>
</dbReference>
<dbReference type="GO" id="GO:0003677">
    <property type="term" value="F:DNA binding"/>
    <property type="evidence" value="ECO:0007669"/>
    <property type="project" value="InterPro"/>
</dbReference>
<dbReference type="Proteomes" id="UP000008316">
    <property type="component" value="Plasmid bgla_1p"/>
</dbReference>
<dbReference type="Gene3D" id="3.40.50.300">
    <property type="entry name" value="P-loop containing nucleotide triphosphate hydrolases"/>
    <property type="match status" value="2"/>
</dbReference>
<name>F2LRG7_BURGS</name>
<organism evidence="7 8">
    <name type="scientific">Burkholderia gladioli (strain BSR3)</name>
    <dbReference type="NCBI Taxonomy" id="999541"/>
    <lineage>
        <taxon>Bacteria</taxon>
        <taxon>Pseudomonadati</taxon>
        <taxon>Pseudomonadota</taxon>
        <taxon>Betaproteobacteria</taxon>
        <taxon>Burkholderiales</taxon>
        <taxon>Burkholderiaceae</taxon>
        <taxon>Burkholderia</taxon>
    </lineage>
</organism>
<evidence type="ECO:0000259" key="6">
    <source>
        <dbReference type="PROSITE" id="PS51198"/>
    </source>
</evidence>
<evidence type="ECO:0000256" key="2">
    <source>
        <dbReference type="ARBA" id="ARBA00022801"/>
    </source>
</evidence>
<sequence length="608" mass="65482">MSDLTPEQKAVVDAPMVPLCVMACAGSGKTKTAVHRLVRVRCNLGEARGRVALLSFSNVAVDTFRKAYDDLASDLPSSAGRSRVDIDTLDGFITTNIIRPHGHRIMKSARAAFLVTGGESFLEGFRFPTSSFPQPITALQVGFEKGVEVFFHVYNDQIEQVDKSTACNLIAKLARTGAYTHDLGRYWAYRTLKEHPELLAAIARRYPHILIDEAQDIGTMHEAILELLIGAGSRVTLIGDPNQGIYDFAGANGKFLTEYHQRDGVKPLYLHRNFRSAPSIVDLANSLCGRSDVAERAVPMKPHGAFFTGYKRSQQQELITAFQGALPAAGADITRSAVLCRGRGLADTLRGEEAPAGQGQVKAFAAAAVLRDRRKDFLKAFKRVAVAVVALLDSPPNNLVSRITQTSTDPVDLELRKTIWAFTRDAATGLPSSSLVADTQWHSLLLARVKILMVSLESKFGFKQTDNIGRKLSKKALPNAPLASADDLADSDVTTLRVDTVHKAKGESLDAVLYITLKEHAHALLGGVATEVGRIGYVAATRARDLLWVAVPDSALKELGPKLLAKGFKEVGVATPPVTGAKAEVSTDVAIASVAATTPITPSTSETP</sequence>
<evidence type="ECO:0000256" key="1">
    <source>
        <dbReference type="ARBA" id="ARBA00022741"/>
    </source>
</evidence>
<dbReference type="PANTHER" id="PTHR11070">
    <property type="entry name" value="UVRD / RECB / PCRA DNA HELICASE FAMILY MEMBER"/>
    <property type="match status" value="1"/>
</dbReference>
<dbReference type="PROSITE" id="PS51198">
    <property type="entry name" value="UVRD_HELICASE_ATP_BIND"/>
    <property type="match status" value="1"/>
</dbReference>
<feature type="binding site" evidence="5">
    <location>
        <begin position="23"/>
        <end position="30"/>
    </location>
    <ligand>
        <name>ATP</name>
        <dbReference type="ChEBI" id="CHEBI:30616"/>
    </ligand>
</feature>
<dbReference type="KEGG" id="bgd:bgla_1p0560"/>
<feature type="domain" description="UvrD-like helicase ATP-binding" evidence="6">
    <location>
        <begin position="2"/>
        <end position="277"/>
    </location>
</feature>
<protein>
    <submittedName>
        <fullName evidence="7">ATP-dependent DNA helicase</fullName>
    </submittedName>
</protein>
<keyword evidence="3 5" id="KW-0347">Helicase</keyword>
<evidence type="ECO:0000256" key="4">
    <source>
        <dbReference type="ARBA" id="ARBA00022840"/>
    </source>
</evidence>
<keyword evidence="1 5" id="KW-0547">Nucleotide-binding</keyword>
<dbReference type="PANTHER" id="PTHR11070:SF3">
    <property type="entry name" value="DNA 3'-5' HELICASE"/>
    <property type="match status" value="1"/>
</dbReference>
<dbReference type="AlphaFoldDB" id="F2LRG7"/>
<keyword evidence="4 5" id="KW-0067">ATP-binding</keyword>
<dbReference type="RefSeq" id="WP_013699843.1">
    <property type="nucleotide sequence ID" value="NC_015382.1"/>
</dbReference>
<gene>
    <name evidence="7" type="ordered locus">bgla_1p0560</name>
</gene>
<evidence type="ECO:0000256" key="3">
    <source>
        <dbReference type="ARBA" id="ARBA00022806"/>
    </source>
</evidence>
<dbReference type="InterPro" id="IPR027417">
    <property type="entry name" value="P-loop_NTPase"/>
</dbReference>
<geneLocation type="plasmid" evidence="7 8">
    <name>bgla_1p</name>
</geneLocation>
<dbReference type="HOGENOM" id="CLU_004585_8_2_4"/>